<keyword evidence="1" id="KW-0433">Leucine-rich repeat</keyword>
<feature type="region of interest" description="Disordered" evidence="3">
    <location>
        <begin position="273"/>
        <end position="317"/>
    </location>
</feature>
<dbReference type="AlphaFoldDB" id="A0AAD8HE42"/>
<dbReference type="InterPro" id="IPR050836">
    <property type="entry name" value="SDS22/Internalin_LRR"/>
</dbReference>
<dbReference type="SMART" id="SM00369">
    <property type="entry name" value="LRR_TYP"/>
    <property type="match status" value="4"/>
</dbReference>
<gene>
    <name evidence="4" type="ORF">POM88_040444</name>
</gene>
<dbReference type="SMART" id="SM00365">
    <property type="entry name" value="LRR_SD22"/>
    <property type="match status" value="6"/>
</dbReference>
<protein>
    <submittedName>
        <fullName evidence="4">Protein phosphatase 1 regulatory subunit 7</fullName>
    </submittedName>
</protein>
<reference evidence="4" key="1">
    <citation type="submission" date="2023-02" db="EMBL/GenBank/DDBJ databases">
        <title>Genome of toxic invasive species Heracleum sosnowskyi carries increased number of genes despite the absence of recent whole-genome duplications.</title>
        <authorList>
            <person name="Schelkunov M."/>
            <person name="Shtratnikova V."/>
            <person name="Makarenko M."/>
            <person name="Klepikova A."/>
            <person name="Omelchenko D."/>
            <person name="Novikova G."/>
            <person name="Obukhova E."/>
            <person name="Bogdanov V."/>
            <person name="Penin A."/>
            <person name="Logacheva M."/>
        </authorList>
    </citation>
    <scope>NUCLEOTIDE SEQUENCE</scope>
    <source>
        <strain evidence="4">Hsosn_3</strain>
        <tissue evidence="4">Leaf</tissue>
    </source>
</reference>
<dbReference type="InterPro" id="IPR032675">
    <property type="entry name" value="LRR_dom_sf"/>
</dbReference>
<dbReference type="Gene3D" id="3.80.10.10">
    <property type="entry name" value="Ribonuclease Inhibitor"/>
    <property type="match status" value="2"/>
</dbReference>
<keyword evidence="5" id="KW-1185">Reference proteome</keyword>
<feature type="compositionally biased region" description="Basic and acidic residues" evidence="3">
    <location>
        <begin position="339"/>
        <end position="350"/>
    </location>
</feature>
<feature type="region of interest" description="Disordered" evidence="3">
    <location>
        <begin position="339"/>
        <end position="367"/>
    </location>
</feature>
<organism evidence="4 5">
    <name type="scientific">Heracleum sosnowskyi</name>
    <dbReference type="NCBI Taxonomy" id="360622"/>
    <lineage>
        <taxon>Eukaryota</taxon>
        <taxon>Viridiplantae</taxon>
        <taxon>Streptophyta</taxon>
        <taxon>Embryophyta</taxon>
        <taxon>Tracheophyta</taxon>
        <taxon>Spermatophyta</taxon>
        <taxon>Magnoliopsida</taxon>
        <taxon>eudicotyledons</taxon>
        <taxon>Gunneridae</taxon>
        <taxon>Pentapetalae</taxon>
        <taxon>asterids</taxon>
        <taxon>campanulids</taxon>
        <taxon>Apiales</taxon>
        <taxon>Apiaceae</taxon>
        <taxon>Apioideae</taxon>
        <taxon>apioid superclade</taxon>
        <taxon>Tordylieae</taxon>
        <taxon>Tordyliinae</taxon>
        <taxon>Heracleum</taxon>
    </lineage>
</organism>
<dbReference type="InterPro" id="IPR003591">
    <property type="entry name" value="Leu-rich_rpt_typical-subtyp"/>
</dbReference>
<reference evidence="4" key="2">
    <citation type="submission" date="2023-05" db="EMBL/GenBank/DDBJ databases">
        <authorList>
            <person name="Schelkunov M.I."/>
        </authorList>
    </citation>
    <scope>NUCLEOTIDE SEQUENCE</scope>
    <source>
        <strain evidence="4">Hsosn_3</strain>
        <tissue evidence="4">Leaf</tissue>
    </source>
</reference>
<accession>A0AAD8HE42</accession>
<proteinExistence type="predicted"/>
<dbReference type="GO" id="GO:0051707">
    <property type="term" value="P:response to other organism"/>
    <property type="evidence" value="ECO:0007669"/>
    <property type="project" value="UniProtKB-ARBA"/>
</dbReference>
<dbReference type="SUPFAM" id="SSF52058">
    <property type="entry name" value="L domain-like"/>
    <property type="match status" value="1"/>
</dbReference>
<evidence type="ECO:0000256" key="2">
    <source>
        <dbReference type="ARBA" id="ARBA00022737"/>
    </source>
</evidence>
<dbReference type="PROSITE" id="PS51450">
    <property type="entry name" value="LRR"/>
    <property type="match status" value="4"/>
</dbReference>
<evidence type="ECO:0000313" key="5">
    <source>
        <dbReference type="Proteomes" id="UP001237642"/>
    </source>
</evidence>
<dbReference type="InterPro" id="IPR001611">
    <property type="entry name" value="Leu-rich_rpt"/>
</dbReference>
<comment type="caution">
    <text evidence="4">The sequence shown here is derived from an EMBL/GenBank/DDBJ whole genome shotgun (WGS) entry which is preliminary data.</text>
</comment>
<keyword evidence="2" id="KW-0677">Repeat</keyword>
<evidence type="ECO:0000256" key="3">
    <source>
        <dbReference type="SAM" id="MobiDB-lite"/>
    </source>
</evidence>
<evidence type="ECO:0000256" key="1">
    <source>
        <dbReference type="ARBA" id="ARBA00022614"/>
    </source>
</evidence>
<dbReference type="GO" id="GO:0006952">
    <property type="term" value="P:defense response"/>
    <property type="evidence" value="ECO:0007669"/>
    <property type="project" value="UniProtKB-ARBA"/>
</dbReference>
<dbReference type="PANTHER" id="PTHR46652:SF7">
    <property type="entry name" value="LEUCINE-RICH REPEAT AND IQ DOMAIN-CONTAINING PROTEIN 1"/>
    <property type="match status" value="1"/>
</dbReference>
<dbReference type="EMBL" id="JAUIZM010000009">
    <property type="protein sequence ID" value="KAK1364883.1"/>
    <property type="molecule type" value="Genomic_DNA"/>
</dbReference>
<evidence type="ECO:0000313" key="4">
    <source>
        <dbReference type="EMBL" id="KAK1364883.1"/>
    </source>
</evidence>
<dbReference type="PANTHER" id="PTHR46652">
    <property type="entry name" value="LEUCINE-RICH REPEAT AND IQ DOMAIN-CONTAINING PROTEIN 1-RELATED"/>
    <property type="match status" value="1"/>
</dbReference>
<sequence>MTILNTKQVLEDNKTNNSNSITSLTLTFKALSDVTCLSDFNNLEKLDLTFNNLSSLEAVKVCVNLKWLSVVQNKLRSLKGIERLTKLTVLNAGKNKLTSMDEVTSVITLRALILNDNEITSVPKLDRMKELNTLVLSRNPIQEIGESMAKLKLISKISLSHCQIQTIGSSLKSCTKLRELRLAHNGITNLPDELACNTRIRILDIGNNFIGRWSNLKVLSVLVNLRNLDLQGNPVAEKKKLARKIKKLVPSLQIYNAKPIEKIMEYEDGKIDDSSADAGDMPKAKKPKHLDRSKGSDSMELDVAGPSKDTDVDGNQKFSVEKKLKGKRKKADVEFLEMAKKRPTFEDPKQNENNSSEDGKSSYLNPDIKNNLLLDKHEIKESSKKKTGDKVQLRKNVKNMTIDDGEIPFSDFFTADISENAENQNESMKKSKQDIHSAGEVVTFPMNKKKVKRGNVGASALQSLLPENEIGLGGPSAWDD</sequence>
<dbReference type="Proteomes" id="UP001237642">
    <property type="component" value="Unassembled WGS sequence"/>
</dbReference>
<name>A0AAD8HE42_9APIA</name>